<dbReference type="EMBL" id="BNBF01000003">
    <property type="protein sequence ID" value="GHG39321.1"/>
    <property type="molecule type" value="Genomic_DNA"/>
</dbReference>
<reference evidence="2" key="1">
    <citation type="journal article" date="2019" name="Int. J. Syst. Evol. Microbiol.">
        <title>The Global Catalogue of Microorganisms (GCM) 10K type strain sequencing project: providing services to taxonomists for standard genome sequencing and annotation.</title>
        <authorList>
            <consortium name="The Broad Institute Genomics Platform"/>
            <consortium name="The Broad Institute Genome Sequencing Center for Infectious Disease"/>
            <person name="Wu L."/>
            <person name="Ma J."/>
        </authorList>
    </citation>
    <scope>NUCLEOTIDE SEQUENCE [LARGE SCALE GENOMIC DNA]</scope>
    <source>
        <strain evidence="2">JCM 4253</strain>
    </source>
</reference>
<accession>A0A919EVG6</accession>
<name>A0A919EVG6_9ACTN</name>
<dbReference type="Proteomes" id="UP000619355">
    <property type="component" value="Unassembled WGS sequence"/>
</dbReference>
<dbReference type="RefSeq" id="WP_189979102.1">
    <property type="nucleotide sequence ID" value="NZ_BNBF01000003.1"/>
</dbReference>
<gene>
    <name evidence="1" type="ORF">GCM10018980_12630</name>
</gene>
<sequence length="86" mass="9167">MVTESPDVTSYDPELLDHVGSLRSDAALMEEYARRLRATAATLDGCPAGPEWSRPVLERQADACGTAAEQLRAAAEALLAHTRAGD</sequence>
<organism evidence="1 2">
    <name type="scientific">Streptomyces capoamus</name>
    <dbReference type="NCBI Taxonomy" id="68183"/>
    <lineage>
        <taxon>Bacteria</taxon>
        <taxon>Bacillati</taxon>
        <taxon>Actinomycetota</taxon>
        <taxon>Actinomycetes</taxon>
        <taxon>Kitasatosporales</taxon>
        <taxon>Streptomycetaceae</taxon>
        <taxon>Streptomyces</taxon>
    </lineage>
</organism>
<proteinExistence type="predicted"/>
<dbReference type="AlphaFoldDB" id="A0A919EVG6"/>
<keyword evidence="2" id="KW-1185">Reference proteome</keyword>
<protein>
    <submittedName>
        <fullName evidence="1">Uncharacterized protein</fullName>
    </submittedName>
</protein>
<comment type="caution">
    <text evidence="1">The sequence shown here is derived from an EMBL/GenBank/DDBJ whole genome shotgun (WGS) entry which is preliminary data.</text>
</comment>
<evidence type="ECO:0000313" key="2">
    <source>
        <dbReference type="Proteomes" id="UP000619355"/>
    </source>
</evidence>
<evidence type="ECO:0000313" key="1">
    <source>
        <dbReference type="EMBL" id="GHG39321.1"/>
    </source>
</evidence>